<dbReference type="GO" id="GO:0042301">
    <property type="term" value="F:phosphate ion binding"/>
    <property type="evidence" value="ECO:0007669"/>
    <property type="project" value="UniProtKB-UniRule"/>
</dbReference>
<dbReference type="EMBL" id="JABFRW010000146">
    <property type="protein sequence ID" value="NOT34788.1"/>
    <property type="molecule type" value="Genomic_DNA"/>
</dbReference>
<dbReference type="SUPFAM" id="SSF53850">
    <property type="entry name" value="Periplasmic binding protein-like II"/>
    <property type="match status" value="1"/>
</dbReference>
<reference evidence="6 7" key="1">
    <citation type="submission" date="2020-04" db="EMBL/GenBank/DDBJ databases">
        <title>Metagenomic profiling of ammonia- and methane-oxidizing microorganisms in a Dutch drinking water treatment plant.</title>
        <authorList>
            <person name="Poghosyan L."/>
            <person name="Leucker S."/>
        </authorList>
    </citation>
    <scope>NUCLEOTIDE SEQUENCE [LARGE SCALE GENOMIC DNA]</scope>
    <source>
        <strain evidence="6">S-RSF-IL-03</strain>
    </source>
</reference>
<evidence type="ECO:0000256" key="3">
    <source>
        <dbReference type="ARBA" id="ARBA00022729"/>
    </source>
</evidence>
<dbReference type="NCBIfam" id="TIGR02136">
    <property type="entry name" value="ptsS_2"/>
    <property type="match status" value="1"/>
</dbReference>
<keyword evidence="3 4" id="KW-0732">Signal</keyword>
<feature type="chain" id="PRO_5033112123" description="Phosphate-binding protein" evidence="4">
    <location>
        <begin position="25"/>
        <end position="276"/>
    </location>
</feature>
<feature type="domain" description="PBP" evidence="5">
    <location>
        <begin position="21"/>
        <end position="261"/>
    </location>
</feature>
<dbReference type="PROSITE" id="PS51257">
    <property type="entry name" value="PROKAR_LIPOPROTEIN"/>
    <property type="match status" value="1"/>
</dbReference>
<comment type="caution">
    <text evidence="6">The sequence shown here is derived from an EMBL/GenBank/DDBJ whole genome shotgun (WGS) entry which is preliminary data.</text>
</comment>
<organism evidence="6 7">
    <name type="scientific">Eiseniibacteriota bacterium</name>
    <dbReference type="NCBI Taxonomy" id="2212470"/>
    <lineage>
        <taxon>Bacteria</taxon>
        <taxon>Candidatus Eiseniibacteriota</taxon>
    </lineage>
</organism>
<evidence type="ECO:0000256" key="2">
    <source>
        <dbReference type="ARBA" id="ARBA00022448"/>
    </source>
</evidence>
<feature type="signal peptide" evidence="4">
    <location>
        <begin position="1"/>
        <end position="24"/>
    </location>
</feature>
<dbReference type="Pfam" id="PF12849">
    <property type="entry name" value="PBP_like_2"/>
    <property type="match status" value="1"/>
</dbReference>
<dbReference type="PANTHER" id="PTHR30570:SF1">
    <property type="entry name" value="PHOSPHATE-BINDING PROTEIN PSTS"/>
    <property type="match status" value="1"/>
</dbReference>
<keyword evidence="4" id="KW-0592">Phosphate transport</keyword>
<evidence type="ECO:0000259" key="5">
    <source>
        <dbReference type="Pfam" id="PF12849"/>
    </source>
</evidence>
<evidence type="ECO:0000313" key="6">
    <source>
        <dbReference type="EMBL" id="NOT34788.1"/>
    </source>
</evidence>
<dbReference type="InterPro" id="IPR011862">
    <property type="entry name" value="Phos-bd"/>
</dbReference>
<accession>A0A849SGB8</accession>
<evidence type="ECO:0000313" key="7">
    <source>
        <dbReference type="Proteomes" id="UP000580839"/>
    </source>
</evidence>
<dbReference type="AlphaFoldDB" id="A0A849SGB8"/>
<dbReference type="CDD" id="cd13653">
    <property type="entry name" value="PBP2_phosphate_like_1"/>
    <property type="match status" value="1"/>
</dbReference>
<comment type="similarity">
    <text evidence="1 4">Belongs to the PstS family.</text>
</comment>
<dbReference type="Proteomes" id="UP000580839">
    <property type="component" value="Unassembled WGS sequence"/>
</dbReference>
<protein>
    <recommendedName>
        <fullName evidence="4">Phosphate-binding protein</fullName>
    </recommendedName>
</protein>
<comment type="function">
    <text evidence="4">Involved in the system for phosphate transport across the cytoplasmic membrane.</text>
</comment>
<proteinExistence type="inferred from homology"/>
<dbReference type="GO" id="GO:0006817">
    <property type="term" value="P:phosphate ion transport"/>
    <property type="evidence" value="ECO:0007669"/>
    <property type="project" value="UniProtKB-UniRule"/>
</dbReference>
<evidence type="ECO:0000256" key="4">
    <source>
        <dbReference type="RuleBase" id="RU367119"/>
    </source>
</evidence>
<dbReference type="Gene3D" id="3.40.190.10">
    <property type="entry name" value="Periplasmic binding protein-like II"/>
    <property type="match status" value="2"/>
</dbReference>
<dbReference type="PANTHER" id="PTHR30570">
    <property type="entry name" value="PERIPLASMIC PHOSPHATE BINDING COMPONENT OF PHOSPHATE ABC TRANSPORTER"/>
    <property type="match status" value="1"/>
</dbReference>
<dbReference type="InterPro" id="IPR024370">
    <property type="entry name" value="PBP_domain"/>
</dbReference>
<dbReference type="InterPro" id="IPR050811">
    <property type="entry name" value="Phosphate_ABC_transporter"/>
</dbReference>
<sequence>MRSSTWLLALAVAALVGCAPTRQKAITIKGSDTMVILGQRWAESYMASHPGAVIQVTGGGSGTGIAALINGTTDICQSSRAMKDEEKQQAAAKLGTPPVEVVVARDGLSIYVADSNPVRELTLAQIKAIYTGQVTNWKDVGGSDAAITVYGRENNSGTYVYFKEHVLEGADFAAIVQTLPGTAAVVNAVSQDAKGIGYGGAAYATGVRDLAVRKDATSEAVLPTLENMNSGSYPIARSLYYYLATPGNEAVMDFIAFALSDSGQKLVTEVGYFPAQ</sequence>
<name>A0A849SGB8_UNCEI</name>
<gene>
    <name evidence="6" type="ORF">HOP12_11540</name>
</gene>
<keyword evidence="2 4" id="KW-0813">Transport</keyword>
<evidence type="ECO:0000256" key="1">
    <source>
        <dbReference type="ARBA" id="ARBA00008725"/>
    </source>
</evidence>